<organism evidence="1">
    <name type="scientific">Arundo donax</name>
    <name type="common">Giant reed</name>
    <name type="synonym">Donax arundinaceus</name>
    <dbReference type="NCBI Taxonomy" id="35708"/>
    <lineage>
        <taxon>Eukaryota</taxon>
        <taxon>Viridiplantae</taxon>
        <taxon>Streptophyta</taxon>
        <taxon>Embryophyta</taxon>
        <taxon>Tracheophyta</taxon>
        <taxon>Spermatophyta</taxon>
        <taxon>Magnoliopsida</taxon>
        <taxon>Liliopsida</taxon>
        <taxon>Poales</taxon>
        <taxon>Poaceae</taxon>
        <taxon>PACMAD clade</taxon>
        <taxon>Arundinoideae</taxon>
        <taxon>Arundineae</taxon>
        <taxon>Arundo</taxon>
    </lineage>
</organism>
<reference evidence="1" key="1">
    <citation type="submission" date="2014-09" db="EMBL/GenBank/DDBJ databases">
        <authorList>
            <person name="Magalhaes I.L.F."/>
            <person name="Oliveira U."/>
            <person name="Santos F.R."/>
            <person name="Vidigal T.H.D.A."/>
            <person name="Brescovit A.D."/>
            <person name="Santos A.J."/>
        </authorList>
    </citation>
    <scope>NUCLEOTIDE SEQUENCE</scope>
    <source>
        <tissue evidence="1">Shoot tissue taken approximately 20 cm above the soil surface</tissue>
    </source>
</reference>
<protein>
    <submittedName>
        <fullName evidence="1">Uncharacterized protein</fullName>
    </submittedName>
</protein>
<proteinExistence type="predicted"/>
<dbReference type="EMBL" id="GBRH01261340">
    <property type="protein sequence ID" value="JAD36555.1"/>
    <property type="molecule type" value="Transcribed_RNA"/>
</dbReference>
<dbReference type="AlphaFoldDB" id="A0A0A8ZII8"/>
<evidence type="ECO:0000313" key="1">
    <source>
        <dbReference type="EMBL" id="JAD36555.1"/>
    </source>
</evidence>
<reference evidence="1" key="2">
    <citation type="journal article" date="2015" name="Data Brief">
        <title>Shoot transcriptome of the giant reed, Arundo donax.</title>
        <authorList>
            <person name="Barrero R.A."/>
            <person name="Guerrero F.D."/>
            <person name="Moolhuijzen P."/>
            <person name="Goolsby J.A."/>
            <person name="Tidwell J."/>
            <person name="Bellgard S.E."/>
            <person name="Bellgard M.I."/>
        </authorList>
    </citation>
    <scope>NUCLEOTIDE SEQUENCE</scope>
    <source>
        <tissue evidence="1">Shoot tissue taken approximately 20 cm above the soil surface</tissue>
    </source>
</reference>
<sequence>MTGGSKEKRNSNGKCTRR</sequence>
<accession>A0A0A8ZII8</accession>
<name>A0A0A8ZII8_ARUDO</name>